<accession>A0A417Z9E1</accession>
<keyword evidence="3 8" id="KW-0663">Pyridoxal phosphate</keyword>
<organism evidence="11 12">
    <name type="scientific">Dermacoccus abyssi</name>
    <dbReference type="NCBI Taxonomy" id="322596"/>
    <lineage>
        <taxon>Bacteria</taxon>
        <taxon>Bacillati</taxon>
        <taxon>Actinomycetota</taxon>
        <taxon>Actinomycetes</taxon>
        <taxon>Micrococcales</taxon>
        <taxon>Dermacoccaceae</taxon>
        <taxon>Dermacoccus</taxon>
    </lineage>
</organism>
<feature type="region of interest" description="Disordered" evidence="10">
    <location>
        <begin position="1"/>
        <end position="30"/>
    </location>
</feature>
<dbReference type="FunFam" id="3.40.640.10:FF:000046">
    <property type="entry name" value="Cystathionine gamma-lyase"/>
    <property type="match status" value="1"/>
</dbReference>
<evidence type="ECO:0000256" key="9">
    <source>
        <dbReference type="RuleBase" id="RU362118"/>
    </source>
</evidence>
<dbReference type="GO" id="GO:0004123">
    <property type="term" value="F:cystathionine gamma-lyase activity"/>
    <property type="evidence" value="ECO:0007669"/>
    <property type="project" value="TreeGrafter"/>
</dbReference>
<dbReference type="RefSeq" id="WP_118912806.1">
    <property type="nucleotide sequence ID" value="NZ_CBCRVH010000007.1"/>
</dbReference>
<dbReference type="Gene3D" id="3.90.1150.10">
    <property type="entry name" value="Aspartate Aminotransferase, domain 1"/>
    <property type="match status" value="1"/>
</dbReference>
<evidence type="ECO:0000256" key="6">
    <source>
        <dbReference type="ARBA" id="ARBA00048780"/>
    </source>
</evidence>
<dbReference type="InterPro" id="IPR015422">
    <property type="entry name" value="PyrdxlP-dep_Trfase_small"/>
</dbReference>
<evidence type="ECO:0000313" key="12">
    <source>
        <dbReference type="Proteomes" id="UP000285376"/>
    </source>
</evidence>
<dbReference type="AlphaFoldDB" id="A0A417Z9E1"/>
<evidence type="ECO:0000256" key="10">
    <source>
        <dbReference type="SAM" id="MobiDB-lite"/>
    </source>
</evidence>
<dbReference type="GO" id="GO:0047982">
    <property type="term" value="F:homocysteine desulfhydrase activity"/>
    <property type="evidence" value="ECO:0007669"/>
    <property type="project" value="UniProtKB-EC"/>
</dbReference>
<evidence type="ECO:0000313" key="11">
    <source>
        <dbReference type="EMBL" id="RHW47268.1"/>
    </source>
</evidence>
<proteinExistence type="inferred from homology"/>
<comment type="cofactor">
    <cofactor evidence="1 9">
        <name>pyridoxal 5'-phosphate</name>
        <dbReference type="ChEBI" id="CHEBI:597326"/>
    </cofactor>
</comment>
<dbReference type="GO" id="GO:0019346">
    <property type="term" value="P:transsulfuration"/>
    <property type="evidence" value="ECO:0007669"/>
    <property type="project" value="InterPro"/>
</dbReference>
<dbReference type="EMBL" id="QWLM01000003">
    <property type="protein sequence ID" value="RHW47268.1"/>
    <property type="molecule type" value="Genomic_DNA"/>
</dbReference>
<dbReference type="Proteomes" id="UP000285376">
    <property type="component" value="Unassembled WGS sequence"/>
</dbReference>
<comment type="catalytic activity">
    <reaction evidence="6">
        <text>L-homocysteine + H2O = 2-oxobutanoate + hydrogen sulfide + NH4(+) + H(+)</text>
        <dbReference type="Rhea" id="RHEA:14501"/>
        <dbReference type="ChEBI" id="CHEBI:15377"/>
        <dbReference type="ChEBI" id="CHEBI:15378"/>
        <dbReference type="ChEBI" id="CHEBI:16763"/>
        <dbReference type="ChEBI" id="CHEBI:28938"/>
        <dbReference type="ChEBI" id="CHEBI:29919"/>
        <dbReference type="ChEBI" id="CHEBI:58199"/>
        <dbReference type="EC" id="4.4.1.2"/>
    </reaction>
    <physiologicalReaction direction="left-to-right" evidence="6">
        <dbReference type="Rhea" id="RHEA:14502"/>
    </physiologicalReaction>
</comment>
<reference evidence="11 12" key="1">
    <citation type="submission" date="2018-08" db="EMBL/GenBank/DDBJ databases">
        <title>Whole genome sequence analysis of Dermacoccus abyssi bacteria isolated from Deep Mariana trench Micromonospora spp reveals genes involved in the environmental adaptation and production of secondary metabolites.</title>
        <authorList>
            <person name="Abdel-Mageed W.M."/>
            <person name="Lehri B."/>
            <person name="Nouioui I."/>
            <person name="Goodfellow I."/>
            <person name="Jaspars M."/>
            <person name="Karlyshev A."/>
        </authorList>
    </citation>
    <scope>NUCLEOTIDE SEQUENCE [LARGE SCALE GENOMIC DNA]</scope>
    <source>
        <strain evidence="11 12">MT1.1</strain>
    </source>
</reference>
<comment type="similarity">
    <text evidence="2 9">Belongs to the trans-sulfuration enzymes family.</text>
</comment>
<dbReference type="Gene3D" id="3.40.640.10">
    <property type="entry name" value="Type I PLP-dependent aspartate aminotransferase-like (Major domain)"/>
    <property type="match status" value="1"/>
</dbReference>
<dbReference type="GO" id="GO:0005737">
    <property type="term" value="C:cytoplasm"/>
    <property type="evidence" value="ECO:0007669"/>
    <property type="project" value="TreeGrafter"/>
</dbReference>
<dbReference type="PIRSF" id="PIRSF001434">
    <property type="entry name" value="CGS"/>
    <property type="match status" value="1"/>
</dbReference>
<dbReference type="PANTHER" id="PTHR11808">
    <property type="entry name" value="TRANS-SULFURATION ENZYME FAMILY MEMBER"/>
    <property type="match status" value="1"/>
</dbReference>
<evidence type="ECO:0000256" key="4">
    <source>
        <dbReference type="ARBA" id="ARBA00047175"/>
    </source>
</evidence>
<evidence type="ECO:0000256" key="1">
    <source>
        <dbReference type="ARBA" id="ARBA00001933"/>
    </source>
</evidence>
<dbReference type="GO" id="GO:0019343">
    <property type="term" value="P:cysteine biosynthetic process via cystathionine"/>
    <property type="evidence" value="ECO:0007669"/>
    <property type="project" value="TreeGrafter"/>
</dbReference>
<dbReference type="PANTHER" id="PTHR11808:SF15">
    <property type="entry name" value="CYSTATHIONINE GAMMA-LYASE"/>
    <property type="match status" value="1"/>
</dbReference>
<dbReference type="Pfam" id="PF01053">
    <property type="entry name" value="Cys_Met_Meta_PP"/>
    <property type="match status" value="1"/>
</dbReference>
<comment type="catalytic activity">
    <reaction evidence="7">
        <text>L-methionine + H2O = methanethiol + 2-oxobutanoate + NH4(+)</text>
        <dbReference type="Rhea" id="RHEA:23800"/>
        <dbReference type="ChEBI" id="CHEBI:15377"/>
        <dbReference type="ChEBI" id="CHEBI:16007"/>
        <dbReference type="ChEBI" id="CHEBI:16763"/>
        <dbReference type="ChEBI" id="CHEBI:28938"/>
        <dbReference type="ChEBI" id="CHEBI:57844"/>
        <dbReference type="EC" id="4.4.1.11"/>
    </reaction>
    <physiologicalReaction direction="left-to-right" evidence="7">
        <dbReference type="Rhea" id="RHEA:23801"/>
    </physiologicalReaction>
</comment>
<name>A0A417Z9E1_9MICO</name>
<evidence type="ECO:0000256" key="2">
    <source>
        <dbReference type="ARBA" id="ARBA00009077"/>
    </source>
</evidence>
<gene>
    <name evidence="11" type="ORF">D1832_04380</name>
</gene>
<comment type="caution">
    <text evidence="11">The sequence shown here is derived from an EMBL/GenBank/DDBJ whole genome shotgun (WGS) entry which is preliminary data.</text>
</comment>
<dbReference type="InterPro" id="IPR015421">
    <property type="entry name" value="PyrdxlP-dep_Trfase_major"/>
</dbReference>
<sequence>MTGDPSRPLAPATRLVGSGRPPRSPGASVSPELAMTSTYVAGGDVNYARVGNPTWSAFETTLAALEGDDSTRALAFASGMGAISATLSLLPHGGTVLAPRHFYNGTSGLLETWVASGRARLVRIDLSDTSAVERALTDGVDVVWIESPANPTLETCDVAAVTRCAHAAGALVVEDNTFNTPLGRRPLDDGVDVVVHSVTKYLAGHSDVLLGAAVTNDSSLAERLLTARTLGGAIPGPSETWLALRGMRTLHLRWERACANAAELAARLEEHPNVVRVRYPGTGAMIAVEVDGGQSAASAVEDAVDVWLPATSLGGVESMLERRRRHALEPESVPENLLRLSVGVEDVDDLWCDLDAALTGSSA</sequence>
<dbReference type="EC" id="4.4.1.2" evidence="4"/>
<protein>
    <recommendedName>
        <fullName evidence="4">homocysteine desulfhydrase</fullName>
        <ecNumber evidence="4">4.4.1.2</ecNumber>
    </recommendedName>
    <alternativeName>
        <fullName evidence="5">Homocysteine desulfhydrase</fullName>
    </alternativeName>
</protein>
<dbReference type="SUPFAM" id="SSF53383">
    <property type="entry name" value="PLP-dependent transferases"/>
    <property type="match status" value="1"/>
</dbReference>
<evidence type="ECO:0000256" key="5">
    <source>
        <dbReference type="ARBA" id="ARBA00047199"/>
    </source>
</evidence>
<dbReference type="GO" id="GO:0018826">
    <property type="term" value="F:methionine gamma-lyase activity"/>
    <property type="evidence" value="ECO:0007669"/>
    <property type="project" value="UniProtKB-EC"/>
</dbReference>
<evidence type="ECO:0000256" key="3">
    <source>
        <dbReference type="ARBA" id="ARBA00022898"/>
    </source>
</evidence>
<evidence type="ECO:0000256" key="8">
    <source>
        <dbReference type="PIRSR" id="PIRSR001434-2"/>
    </source>
</evidence>
<feature type="modified residue" description="N6-(pyridoxal phosphate)lysine" evidence="8">
    <location>
        <position position="200"/>
    </location>
</feature>
<evidence type="ECO:0000256" key="7">
    <source>
        <dbReference type="ARBA" id="ARBA00052699"/>
    </source>
</evidence>
<dbReference type="GO" id="GO:0030170">
    <property type="term" value="F:pyridoxal phosphate binding"/>
    <property type="evidence" value="ECO:0007669"/>
    <property type="project" value="InterPro"/>
</dbReference>
<dbReference type="InterPro" id="IPR000277">
    <property type="entry name" value="Cys/Met-Metab_PyrdxlP-dep_enz"/>
</dbReference>
<dbReference type="InterPro" id="IPR015424">
    <property type="entry name" value="PyrdxlP-dep_Trfase"/>
</dbReference>